<accession>A0A1G8D9L9</accession>
<evidence type="ECO:0008006" key="3">
    <source>
        <dbReference type="Google" id="ProtNLM"/>
    </source>
</evidence>
<name>A0A1G8D9L9_PSEOR</name>
<organism evidence="1 2">
    <name type="scientific">Pseudonocardia oroxyli</name>
    <dbReference type="NCBI Taxonomy" id="366584"/>
    <lineage>
        <taxon>Bacteria</taxon>
        <taxon>Bacillati</taxon>
        <taxon>Actinomycetota</taxon>
        <taxon>Actinomycetes</taxon>
        <taxon>Pseudonocardiales</taxon>
        <taxon>Pseudonocardiaceae</taxon>
        <taxon>Pseudonocardia</taxon>
    </lineage>
</organism>
<sequence length="79" mass="8612">MAVITAKAFVILDGTPLRIDRVGMGSRRDRPYYSGRHKAHGKTVQVIADRPAGWCGLHPHFRALGTTWAPRATTASSTP</sequence>
<evidence type="ECO:0000313" key="2">
    <source>
        <dbReference type="Proteomes" id="UP000198967"/>
    </source>
</evidence>
<gene>
    <name evidence="1" type="ORF">SAMN05216377_12535</name>
</gene>
<dbReference type="STRING" id="366584.SAMN05216377_12535"/>
<dbReference type="EMBL" id="FNBE01000025">
    <property type="protein sequence ID" value="SDH54407.1"/>
    <property type="molecule type" value="Genomic_DNA"/>
</dbReference>
<proteinExistence type="predicted"/>
<dbReference type="Proteomes" id="UP000198967">
    <property type="component" value="Unassembled WGS sequence"/>
</dbReference>
<evidence type="ECO:0000313" key="1">
    <source>
        <dbReference type="EMBL" id="SDH54407.1"/>
    </source>
</evidence>
<protein>
    <recommendedName>
        <fullName evidence="3">DDE superfamily endonuclease</fullName>
    </recommendedName>
</protein>
<dbReference type="AlphaFoldDB" id="A0A1G8D9L9"/>
<reference evidence="1 2" key="1">
    <citation type="submission" date="2016-10" db="EMBL/GenBank/DDBJ databases">
        <authorList>
            <person name="de Groot N.N."/>
        </authorList>
    </citation>
    <scope>NUCLEOTIDE SEQUENCE [LARGE SCALE GENOMIC DNA]</scope>
    <source>
        <strain evidence="1 2">CGMCC 4.3143</strain>
    </source>
</reference>
<keyword evidence="2" id="KW-1185">Reference proteome</keyword>